<evidence type="ECO:0000313" key="2">
    <source>
        <dbReference type="Proteomes" id="UP001138997"/>
    </source>
</evidence>
<comment type="caution">
    <text evidence="1">The sequence shown here is derived from an EMBL/GenBank/DDBJ whole genome shotgun (WGS) entry which is preliminary data.</text>
</comment>
<dbReference type="Gene3D" id="3.30.70.20">
    <property type="match status" value="1"/>
</dbReference>
<accession>A0A9X1NF76</accession>
<keyword evidence="2" id="KW-1185">Reference proteome</keyword>
<proteinExistence type="predicted"/>
<dbReference type="AlphaFoldDB" id="A0A9X1NF76"/>
<dbReference type="EMBL" id="JAJOMB010000014">
    <property type="protein sequence ID" value="MCD5314012.1"/>
    <property type="molecule type" value="Genomic_DNA"/>
</dbReference>
<reference evidence="1" key="1">
    <citation type="submission" date="2021-11" db="EMBL/GenBank/DDBJ databases">
        <title>Streptomyces corallinus and Kineosporia corallina sp. nov., two new coral-derived marine actinobacteria.</title>
        <authorList>
            <person name="Buangrab K."/>
            <person name="Sutthacheep M."/>
            <person name="Yeemin T."/>
            <person name="Harunari E."/>
            <person name="Igarashi Y."/>
            <person name="Sripreechasak P."/>
            <person name="Kanchanasin P."/>
            <person name="Tanasupawat S."/>
            <person name="Phongsopitanun W."/>
        </authorList>
    </citation>
    <scope>NUCLEOTIDE SEQUENCE</scope>
    <source>
        <strain evidence="1">JCM 31032</strain>
    </source>
</reference>
<dbReference type="SUPFAM" id="SSF54862">
    <property type="entry name" value="4Fe-4S ferredoxins"/>
    <property type="match status" value="1"/>
</dbReference>
<dbReference type="Pfam" id="PF13459">
    <property type="entry name" value="Fer4_15"/>
    <property type="match status" value="1"/>
</dbReference>
<evidence type="ECO:0000313" key="1">
    <source>
        <dbReference type="EMBL" id="MCD5314012.1"/>
    </source>
</evidence>
<name>A0A9X1NF76_9ACTN</name>
<dbReference type="Proteomes" id="UP001138997">
    <property type="component" value="Unassembled WGS sequence"/>
</dbReference>
<dbReference type="RefSeq" id="WP_231446191.1">
    <property type="nucleotide sequence ID" value="NZ_JAJOMB010000014.1"/>
</dbReference>
<sequence length="64" mass="6775">MTHLVIDREACAGHGLCYGSAPGIVESDEQGDPVILADPVPSGLLGQAQRVVAYCPERALELRE</sequence>
<organism evidence="1 2">
    <name type="scientific">Kineosporia babensis</name>
    <dbReference type="NCBI Taxonomy" id="499548"/>
    <lineage>
        <taxon>Bacteria</taxon>
        <taxon>Bacillati</taxon>
        <taxon>Actinomycetota</taxon>
        <taxon>Actinomycetes</taxon>
        <taxon>Kineosporiales</taxon>
        <taxon>Kineosporiaceae</taxon>
        <taxon>Kineosporia</taxon>
    </lineage>
</organism>
<gene>
    <name evidence="1" type="ORF">LR394_24185</name>
</gene>
<protein>
    <submittedName>
        <fullName evidence="1">Ferredoxin</fullName>
    </submittedName>
</protein>